<dbReference type="AlphaFoldDB" id="A0A0D0EDF5"/>
<feature type="compositionally biased region" description="Basic and acidic residues" evidence="1">
    <location>
        <begin position="44"/>
        <end position="62"/>
    </location>
</feature>
<gene>
    <name evidence="2" type="ORF">PAXRUDRAFT_7800</name>
</gene>
<dbReference type="HOGENOM" id="CLU_2097589_0_0_1"/>
<feature type="region of interest" description="Disordered" evidence="1">
    <location>
        <begin position="87"/>
        <end position="116"/>
    </location>
</feature>
<feature type="compositionally biased region" description="Polar residues" evidence="1">
    <location>
        <begin position="22"/>
        <end position="43"/>
    </location>
</feature>
<feature type="region of interest" description="Disordered" evidence="1">
    <location>
        <begin position="1"/>
        <end position="68"/>
    </location>
</feature>
<accession>A0A0D0EDF5</accession>
<sequence>MVLKSDTPSTRKREGWNHRNRSSQSDINISFQALKHSSTQSASEKTRSSERNENGMRGEGRRSHGGVTKRLKQLCGLALASLSSALSTETGEANLHRNPNLIELKDADPVQEAAAG</sequence>
<reference evidence="2 3" key="1">
    <citation type="submission" date="2014-04" db="EMBL/GenBank/DDBJ databases">
        <authorList>
            <consortium name="DOE Joint Genome Institute"/>
            <person name="Kuo A."/>
            <person name="Kohler A."/>
            <person name="Jargeat P."/>
            <person name="Nagy L.G."/>
            <person name="Floudas D."/>
            <person name="Copeland A."/>
            <person name="Barry K.W."/>
            <person name="Cichocki N."/>
            <person name="Veneault-Fourrey C."/>
            <person name="LaButti K."/>
            <person name="Lindquist E.A."/>
            <person name="Lipzen A."/>
            <person name="Lundell T."/>
            <person name="Morin E."/>
            <person name="Murat C."/>
            <person name="Sun H."/>
            <person name="Tunlid A."/>
            <person name="Henrissat B."/>
            <person name="Grigoriev I.V."/>
            <person name="Hibbett D.S."/>
            <person name="Martin F."/>
            <person name="Nordberg H.P."/>
            <person name="Cantor M.N."/>
            <person name="Hua S.X."/>
        </authorList>
    </citation>
    <scope>NUCLEOTIDE SEQUENCE [LARGE SCALE GENOMIC DNA]</scope>
    <source>
        <strain evidence="2 3">Ve08.2h10</strain>
    </source>
</reference>
<evidence type="ECO:0000256" key="1">
    <source>
        <dbReference type="SAM" id="MobiDB-lite"/>
    </source>
</evidence>
<keyword evidence="3" id="KW-1185">Reference proteome</keyword>
<dbReference type="OrthoDB" id="10479565at2759"/>
<reference evidence="3" key="2">
    <citation type="submission" date="2015-01" db="EMBL/GenBank/DDBJ databases">
        <title>Evolutionary Origins and Diversification of the Mycorrhizal Mutualists.</title>
        <authorList>
            <consortium name="DOE Joint Genome Institute"/>
            <consortium name="Mycorrhizal Genomics Consortium"/>
            <person name="Kohler A."/>
            <person name="Kuo A."/>
            <person name="Nagy L.G."/>
            <person name="Floudas D."/>
            <person name="Copeland A."/>
            <person name="Barry K.W."/>
            <person name="Cichocki N."/>
            <person name="Veneault-Fourrey C."/>
            <person name="LaButti K."/>
            <person name="Lindquist E.A."/>
            <person name="Lipzen A."/>
            <person name="Lundell T."/>
            <person name="Morin E."/>
            <person name="Murat C."/>
            <person name="Riley R."/>
            <person name="Ohm R."/>
            <person name="Sun H."/>
            <person name="Tunlid A."/>
            <person name="Henrissat B."/>
            <person name="Grigoriev I.V."/>
            <person name="Hibbett D.S."/>
            <person name="Martin F."/>
        </authorList>
    </citation>
    <scope>NUCLEOTIDE SEQUENCE [LARGE SCALE GENOMIC DNA]</scope>
    <source>
        <strain evidence="3">Ve08.2h10</strain>
    </source>
</reference>
<dbReference type="Proteomes" id="UP000054538">
    <property type="component" value="Unassembled WGS sequence"/>
</dbReference>
<proteinExistence type="predicted"/>
<dbReference type="EMBL" id="KN824823">
    <property type="protein sequence ID" value="KIL01031.1"/>
    <property type="molecule type" value="Genomic_DNA"/>
</dbReference>
<protein>
    <submittedName>
        <fullName evidence="2">Uncharacterized protein</fullName>
    </submittedName>
</protein>
<evidence type="ECO:0000313" key="3">
    <source>
        <dbReference type="Proteomes" id="UP000054538"/>
    </source>
</evidence>
<name>A0A0D0EDF5_9AGAM</name>
<dbReference type="InParanoid" id="A0A0D0EDF5"/>
<organism evidence="2 3">
    <name type="scientific">Paxillus rubicundulus Ve08.2h10</name>
    <dbReference type="NCBI Taxonomy" id="930991"/>
    <lineage>
        <taxon>Eukaryota</taxon>
        <taxon>Fungi</taxon>
        <taxon>Dikarya</taxon>
        <taxon>Basidiomycota</taxon>
        <taxon>Agaricomycotina</taxon>
        <taxon>Agaricomycetes</taxon>
        <taxon>Agaricomycetidae</taxon>
        <taxon>Boletales</taxon>
        <taxon>Paxilineae</taxon>
        <taxon>Paxillaceae</taxon>
        <taxon>Paxillus</taxon>
    </lineage>
</organism>
<evidence type="ECO:0000313" key="2">
    <source>
        <dbReference type="EMBL" id="KIL01031.1"/>
    </source>
</evidence>